<dbReference type="SUPFAM" id="SSF143120">
    <property type="entry name" value="YefM-like"/>
    <property type="match status" value="1"/>
</dbReference>
<reference evidence="3 4" key="1">
    <citation type="submission" date="2018-05" db="EMBL/GenBank/DDBJ databases">
        <title>Genomic Encyclopedia of Type Strains, Phase IV (KMG-IV): sequencing the most valuable type-strain genomes for metagenomic binning, comparative biology and taxonomic classification.</title>
        <authorList>
            <person name="Goeker M."/>
        </authorList>
    </citation>
    <scope>NUCLEOTIDE SEQUENCE [LARGE SCALE GENOMIC DNA]</scope>
    <source>
        <strain evidence="3 4">DSM 16791</strain>
    </source>
</reference>
<comment type="similarity">
    <text evidence="1 2">Belongs to the phD/YefM antitoxin family.</text>
</comment>
<dbReference type="Proteomes" id="UP000246352">
    <property type="component" value="Unassembled WGS sequence"/>
</dbReference>
<sequence length="81" mass="9088">MKEIQLKDAKAKLSSVVDDALNGNGSIITRHGRKEAVLISYDDYQRLSEVPSFGWLLTHSPLEEGDIPERKPARILKDDLV</sequence>
<dbReference type="InterPro" id="IPR036165">
    <property type="entry name" value="YefM-like_sf"/>
</dbReference>
<evidence type="ECO:0000256" key="2">
    <source>
        <dbReference type="RuleBase" id="RU362080"/>
    </source>
</evidence>
<keyword evidence="4" id="KW-1185">Reference proteome</keyword>
<organism evidence="3 4">
    <name type="scientific">Hoeflea marina</name>
    <dbReference type="NCBI Taxonomy" id="274592"/>
    <lineage>
        <taxon>Bacteria</taxon>
        <taxon>Pseudomonadati</taxon>
        <taxon>Pseudomonadota</taxon>
        <taxon>Alphaproteobacteria</taxon>
        <taxon>Hyphomicrobiales</taxon>
        <taxon>Rhizobiaceae</taxon>
        <taxon>Hoeflea</taxon>
    </lineage>
</organism>
<protein>
    <recommendedName>
        <fullName evidence="2">Antitoxin</fullName>
    </recommendedName>
</protein>
<evidence type="ECO:0000313" key="4">
    <source>
        <dbReference type="Proteomes" id="UP000246352"/>
    </source>
</evidence>
<gene>
    <name evidence="3" type="ORF">DFR52_104158</name>
</gene>
<dbReference type="Gene3D" id="3.40.1620.10">
    <property type="entry name" value="YefM-like domain"/>
    <property type="match status" value="1"/>
</dbReference>
<comment type="caution">
    <text evidence="3">The sequence shown here is derived from an EMBL/GenBank/DDBJ whole genome shotgun (WGS) entry which is preliminary data.</text>
</comment>
<dbReference type="Pfam" id="PF02604">
    <property type="entry name" value="PhdYeFM_antitox"/>
    <property type="match status" value="1"/>
</dbReference>
<dbReference type="InterPro" id="IPR006442">
    <property type="entry name" value="Antitoxin_Phd/YefM"/>
</dbReference>
<evidence type="ECO:0000313" key="3">
    <source>
        <dbReference type="EMBL" id="PWV98868.1"/>
    </source>
</evidence>
<dbReference type="NCBIfam" id="TIGR01552">
    <property type="entry name" value="phd_fam"/>
    <property type="match status" value="1"/>
</dbReference>
<dbReference type="RefSeq" id="WP_110033038.1">
    <property type="nucleotide sequence ID" value="NZ_QGTR01000004.1"/>
</dbReference>
<comment type="function">
    <text evidence="2">Antitoxin component of a type II toxin-antitoxin (TA) system.</text>
</comment>
<name>A0A317PHE4_9HYPH</name>
<proteinExistence type="inferred from homology"/>
<dbReference type="OrthoDB" id="517402at2"/>
<dbReference type="AlphaFoldDB" id="A0A317PHE4"/>
<evidence type="ECO:0000256" key="1">
    <source>
        <dbReference type="ARBA" id="ARBA00009981"/>
    </source>
</evidence>
<dbReference type="EMBL" id="QGTR01000004">
    <property type="protein sequence ID" value="PWV98868.1"/>
    <property type="molecule type" value="Genomic_DNA"/>
</dbReference>
<accession>A0A317PHE4</accession>